<keyword evidence="7 19" id="KW-0686">Riboflavin biosynthesis</keyword>
<dbReference type="InterPro" id="IPR000422">
    <property type="entry name" value="DHBP_synthase_RibB"/>
</dbReference>
<evidence type="ECO:0000256" key="8">
    <source>
        <dbReference type="ARBA" id="ARBA00022723"/>
    </source>
</evidence>
<evidence type="ECO:0000256" key="18">
    <source>
        <dbReference type="ARBA" id="ARBA00049295"/>
    </source>
</evidence>
<feature type="binding site" evidence="19">
    <location>
        <position position="172"/>
    </location>
    <ligand>
        <name>D-ribulose 5-phosphate</name>
        <dbReference type="ChEBI" id="CHEBI:58121"/>
    </ligand>
</feature>
<keyword evidence="9 19" id="KW-0547">Nucleotide-binding</keyword>
<keyword evidence="23" id="KW-1185">Reference proteome</keyword>
<dbReference type="NCBIfam" id="TIGR00505">
    <property type="entry name" value="ribA"/>
    <property type="match status" value="1"/>
</dbReference>
<dbReference type="Pfam" id="PF00926">
    <property type="entry name" value="DHBP_synthase"/>
    <property type="match status" value="1"/>
</dbReference>
<dbReference type="EMBL" id="JACCAC010000001">
    <property type="protein sequence ID" value="NYG56041.1"/>
    <property type="molecule type" value="Genomic_DNA"/>
</dbReference>
<evidence type="ECO:0000313" key="22">
    <source>
        <dbReference type="EMBL" id="NYG56041.1"/>
    </source>
</evidence>
<sequence length="439" mass="47829">MTTPQHGGVRLDSVERAIADIAAGKAVVVVDDEDRENEGDIIFAASKATPELMAFTIRHSSGVICVPMPGEVLDRLEIPLMTPHNKDKLRTAYTISVDARDGVTTGISAADRAHTVRTLADSATEPWELTRPGHCFPLRYREGGVLVRRGHTEAAVDLARLAGLTPVGVLVEVVNDDGTMKRGPELRAFADEHDLAMISIEDLVRYRRRHERHVERVAETRLPTRSGDFTAVGYRITVDGSEHVALVHGDVSGDAPVLTRVHSECLTGDVFGSHRCDCGPQLQEAMDRIVAEGRGVVVYLRGHEGRGIGLVAKLQAYQLQDGGRDTVDANLDLGLPADARHYGTATQVLRDLGVTSVRLLTNNPEKVRSLEDFGITVTERVPLTLHPNDHNLAYLLTKRDRMGHDLPHLDAPLPGLADDTADVTADDTADDTDHQEATR</sequence>
<comment type="caution">
    <text evidence="22">The sequence shown here is derived from an EMBL/GenBank/DDBJ whole genome shotgun (WGS) entry which is preliminary data.</text>
</comment>
<feature type="binding site" evidence="19">
    <location>
        <position position="281"/>
    </location>
    <ligand>
        <name>GTP</name>
        <dbReference type="ChEBI" id="CHEBI:37565"/>
    </ligand>
</feature>
<feature type="binding site" evidence="19">
    <location>
        <position position="40"/>
    </location>
    <ligand>
        <name>D-ribulose 5-phosphate</name>
        <dbReference type="ChEBI" id="CHEBI:58121"/>
    </ligand>
</feature>
<dbReference type="GO" id="GO:0009231">
    <property type="term" value="P:riboflavin biosynthetic process"/>
    <property type="evidence" value="ECO:0007669"/>
    <property type="project" value="UniProtKB-UniRule"/>
</dbReference>
<dbReference type="GO" id="GO:0005525">
    <property type="term" value="F:GTP binding"/>
    <property type="evidence" value="ECO:0007669"/>
    <property type="project" value="UniProtKB-KW"/>
</dbReference>
<evidence type="ECO:0000256" key="4">
    <source>
        <dbReference type="ARBA" id="ARBA00004853"/>
    </source>
</evidence>
<dbReference type="GO" id="GO:0005829">
    <property type="term" value="C:cytosol"/>
    <property type="evidence" value="ECO:0007669"/>
    <property type="project" value="TreeGrafter"/>
</dbReference>
<evidence type="ECO:0000256" key="16">
    <source>
        <dbReference type="ARBA" id="ARBA00023268"/>
    </source>
</evidence>
<feature type="region of interest" description="Disordered" evidence="20">
    <location>
        <begin position="406"/>
        <end position="439"/>
    </location>
</feature>
<keyword evidence="10 19" id="KW-0378">Hydrolase</keyword>
<feature type="site" description="Essential for DHBP synthase activity" evidence="19">
    <location>
        <position position="172"/>
    </location>
</feature>
<dbReference type="SUPFAM" id="SSF55821">
    <property type="entry name" value="YrdC/RibB"/>
    <property type="match status" value="1"/>
</dbReference>
<feature type="binding site" evidence="19">
    <location>
        <position position="361"/>
    </location>
    <ligand>
        <name>GTP</name>
        <dbReference type="ChEBI" id="CHEBI:37565"/>
    </ligand>
</feature>
<dbReference type="PANTHER" id="PTHR21327">
    <property type="entry name" value="GTP CYCLOHYDROLASE II-RELATED"/>
    <property type="match status" value="1"/>
</dbReference>
<dbReference type="GO" id="GO:0008270">
    <property type="term" value="F:zinc ion binding"/>
    <property type="evidence" value="ECO:0007669"/>
    <property type="project" value="UniProtKB-UniRule"/>
</dbReference>
<keyword evidence="11 19" id="KW-0862">Zinc</keyword>
<comment type="cofactor">
    <cofactor evidence="19">
        <name>Zn(2+)</name>
        <dbReference type="ChEBI" id="CHEBI:29105"/>
    </cofactor>
    <text evidence="19">Binds 1 zinc ion per subunit.</text>
</comment>
<feature type="binding site" evidence="19">
    <location>
        <begin position="304"/>
        <end position="306"/>
    </location>
    <ligand>
        <name>GTP</name>
        <dbReference type="ChEBI" id="CHEBI:37565"/>
    </ligand>
</feature>
<comment type="pathway">
    <text evidence="4 19">Cofactor biosynthesis; riboflavin biosynthesis; 5-amino-6-(D-ribitylamino)uracil from GTP: step 1/4.</text>
</comment>
<keyword evidence="8 19" id="KW-0479">Metal-binding</keyword>
<dbReference type="GO" id="GO:0003935">
    <property type="term" value="F:GTP cyclohydrolase II activity"/>
    <property type="evidence" value="ECO:0007669"/>
    <property type="project" value="UniProtKB-UniRule"/>
</dbReference>
<dbReference type="InterPro" id="IPR017945">
    <property type="entry name" value="DHBP_synth_RibB-like_a/b_dom"/>
</dbReference>
<evidence type="ECO:0000256" key="3">
    <source>
        <dbReference type="ARBA" id="ARBA00002284"/>
    </source>
</evidence>
<dbReference type="GO" id="GO:0000287">
    <property type="term" value="F:magnesium ion binding"/>
    <property type="evidence" value="ECO:0007669"/>
    <property type="project" value="UniProtKB-UniRule"/>
</dbReference>
<dbReference type="NCBIfam" id="NF001591">
    <property type="entry name" value="PRK00393.1"/>
    <property type="match status" value="1"/>
</dbReference>
<comment type="function">
    <text evidence="3 19">Catalyzes the conversion of D-ribulose 5-phosphate to formate and 3,4-dihydroxy-2-butanone 4-phosphate.</text>
</comment>
<dbReference type="HAMAP" id="MF_00180">
    <property type="entry name" value="RibB"/>
    <property type="match status" value="1"/>
</dbReference>
<feature type="site" description="Essential for DHBP synthase activity" evidence="19">
    <location>
        <position position="134"/>
    </location>
</feature>
<feature type="compositionally biased region" description="Acidic residues" evidence="20">
    <location>
        <begin position="419"/>
        <end position="430"/>
    </location>
</feature>
<evidence type="ECO:0000256" key="15">
    <source>
        <dbReference type="ARBA" id="ARBA00023239"/>
    </source>
</evidence>
<keyword evidence="15 19" id="KW-0456">Lyase</keyword>
<dbReference type="AlphaFoldDB" id="A0A7Y9RVB9"/>
<evidence type="ECO:0000256" key="14">
    <source>
        <dbReference type="ARBA" id="ARBA00023211"/>
    </source>
</evidence>
<feature type="domain" description="GTP cyclohydrolase II" evidence="21">
    <location>
        <begin position="215"/>
        <end position="382"/>
    </location>
</feature>
<evidence type="ECO:0000256" key="6">
    <source>
        <dbReference type="ARBA" id="ARBA00005520"/>
    </source>
</evidence>
<evidence type="ECO:0000256" key="7">
    <source>
        <dbReference type="ARBA" id="ARBA00022619"/>
    </source>
</evidence>
<comment type="function">
    <text evidence="17 19">Catalyzes the conversion of GTP to 2,5-diamino-6-ribosylamino-4(3H)-pyrimidinone 5'-phosphate (DARP), formate and pyrophosphate.</text>
</comment>
<feature type="binding site" evidence="19">
    <location>
        <position position="366"/>
    </location>
    <ligand>
        <name>GTP</name>
        <dbReference type="ChEBI" id="CHEBI:37565"/>
    </ligand>
</feature>
<feature type="binding site" evidence="19">
    <location>
        <position position="36"/>
    </location>
    <ligand>
        <name>Mg(2+)</name>
        <dbReference type="ChEBI" id="CHEBI:18420"/>
        <label>2</label>
    </ligand>
</feature>
<evidence type="ECO:0000256" key="1">
    <source>
        <dbReference type="ARBA" id="ARBA00000141"/>
    </source>
</evidence>
<dbReference type="InterPro" id="IPR000926">
    <property type="entry name" value="RibA"/>
</dbReference>
<reference evidence="22 23" key="1">
    <citation type="submission" date="2020-07" db="EMBL/GenBank/DDBJ databases">
        <title>Sequencing the genomes of 1000 actinobacteria strains.</title>
        <authorList>
            <person name="Klenk H.-P."/>
        </authorList>
    </citation>
    <scope>NUCLEOTIDE SEQUENCE [LARGE SCALE GENOMIC DNA]</scope>
    <source>
        <strain evidence="22 23">DSM 24552</strain>
    </source>
</reference>
<keyword evidence="14 19" id="KW-0464">Manganese</keyword>
<evidence type="ECO:0000256" key="20">
    <source>
        <dbReference type="SAM" id="MobiDB-lite"/>
    </source>
</evidence>
<evidence type="ECO:0000256" key="12">
    <source>
        <dbReference type="ARBA" id="ARBA00022842"/>
    </source>
</evidence>
<evidence type="ECO:0000256" key="5">
    <source>
        <dbReference type="ARBA" id="ARBA00004904"/>
    </source>
</evidence>
<evidence type="ECO:0000313" key="23">
    <source>
        <dbReference type="Proteomes" id="UP000544110"/>
    </source>
</evidence>
<feature type="region of interest" description="DHBP synthase" evidence="19">
    <location>
        <begin position="1"/>
        <end position="209"/>
    </location>
</feature>
<dbReference type="Pfam" id="PF00925">
    <property type="entry name" value="GTP_cyclohydro2"/>
    <property type="match status" value="1"/>
</dbReference>
<dbReference type="PIRSF" id="PIRSF001259">
    <property type="entry name" value="RibA"/>
    <property type="match status" value="1"/>
</dbReference>
<dbReference type="FunFam" id="3.90.870.10:FF:000001">
    <property type="entry name" value="Riboflavin biosynthesis protein RibBA"/>
    <property type="match status" value="1"/>
</dbReference>
<organism evidence="22 23">
    <name type="scientific">Nocardioides perillae</name>
    <dbReference type="NCBI Taxonomy" id="1119534"/>
    <lineage>
        <taxon>Bacteria</taxon>
        <taxon>Bacillati</taxon>
        <taxon>Actinomycetota</taxon>
        <taxon>Actinomycetes</taxon>
        <taxon>Propionibacteriales</taxon>
        <taxon>Nocardioidaceae</taxon>
        <taxon>Nocardioides</taxon>
    </lineage>
</organism>
<feature type="active site" description="Nucleophile; for GTP cyclohydrolase activity" evidence="19">
    <location>
        <position position="340"/>
    </location>
</feature>
<dbReference type="FunFam" id="3.40.50.10990:FF:000001">
    <property type="entry name" value="Riboflavin biosynthesis protein RibBA"/>
    <property type="match status" value="1"/>
</dbReference>
<evidence type="ECO:0000256" key="2">
    <source>
        <dbReference type="ARBA" id="ARBA00001936"/>
    </source>
</evidence>
<gene>
    <name evidence="19" type="primary">ribBA</name>
    <name evidence="22" type="ORF">BJ989_002345</name>
</gene>
<name>A0A7Y9RVB9_9ACTN</name>
<dbReference type="NCBIfam" id="TIGR00506">
    <property type="entry name" value="ribB"/>
    <property type="match status" value="1"/>
</dbReference>
<feature type="binding site" evidence="19">
    <location>
        <position position="326"/>
    </location>
    <ligand>
        <name>GTP</name>
        <dbReference type="ChEBI" id="CHEBI:37565"/>
    </ligand>
</feature>
<dbReference type="UniPathway" id="UPA00275">
    <property type="reaction ID" value="UER00399"/>
</dbReference>
<comment type="catalytic activity">
    <reaction evidence="1 19">
        <text>D-ribulose 5-phosphate = (2S)-2-hydroxy-3-oxobutyl phosphate + formate + H(+)</text>
        <dbReference type="Rhea" id="RHEA:18457"/>
        <dbReference type="ChEBI" id="CHEBI:15378"/>
        <dbReference type="ChEBI" id="CHEBI:15740"/>
        <dbReference type="ChEBI" id="CHEBI:58121"/>
        <dbReference type="ChEBI" id="CHEBI:58830"/>
        <dbReference type="EC" id="4.1.99.12"/>
    </reaction>
</comment>
<evidence type="ECO:0000256" key="13">
    <source>
        <dbReference type="ARBA" id="ARBA00023134"/>
    </source>
</evidence>
<comment type="catalytic activity">
    <reaction evidence="18 19">
        <text>GTP + 4 H2O = 2,5-diamino-6-hydroxy-4-(5-phosphoribosylamino)-pyrimidine + formate + 2 phosphate + 3 H(+)</text>
        <dbReference type="Rhea" id="RHEA:23704"/>
        <dbReference type="ChEBI" id="CHEBI:15377"/>
        <dbReference type="ChEBI" id="CHEBI:15378"/>
        <dbReference type="ChEBI" id="CHEBI:15740"/>
        <dbReference type="ChEBI" id="CHEBI:37565"/>
        <dbReference type="ChEBI" id="CHEBI:43474"/>
        <dbReference type="ChEBI" id="CHEBI:58614"/>
        <dbReference type="EC" id="3.5.4.25"/>
    </reaction>
</comment>
<keyword evidence="12 19" id="KW-0460">Magnesium</keyword>
<evidence type="ECO:0000256" key="19">
    <source>
        <dbReference type="HAMAP-Rule" id="MF_01283"/>
    </source>
</evidence>
<accession>A0A7Y9RVB9</accession>
<comment type="pathway">
    <text evidence="5 19">Cofactor biosynthesis; riboflavin biosynthesis; 2-hydroxy-3-oxobutyl phosphate from D-ribulose 5-phosphate: step 1/1.</text>
</comment>
<dbReference type="CDD" id="cd00641">
    <property type="entry name" value="GTP_cyclohydro2"/>
    <property type="match status" value="1"/>
</dbReference>
<feature type="binding site" evidence="19">
    <location>
        <begin position="35"/>
        <end position="36"/>
    </location>
    <ligand>
        <name>D-ribulose 5-phosphate</name>
        <dbReference type="ChEBI" id="CHEBI:58121"/>
    </ligand>
</feature>
<dbReference type="NCBIfam" id="NF006803">
    <property type="entry name" value="PRK09311.1"/>
    <property type="match status" value="1"/>
</dbReference>
<dbReference type="Proteomes" id="UP000544110">
    <property type="component" value="Unassembled WGS sequence"/>
</dbReference>
<evidence type="ECO:0000256" key="10">
    <source>
        <dbReference type="ARBA" id="ARBA00022801"/>
    </source>
</evidence>
<feature type="binding site" evidence="19">
    <location>
        <position position="265"/>
    </location>
    <ligand>
        <name>Zn(2+)</name>
        <dbReference type="ChEBI" id="CHEBI:29105"/>
        <note>catalytic</note>
    </ligand>
</feature>
<dbReference type="EC" id="3.5.4.25" evidence="19"/>
<feature type="active site" description="Proton acceptor; for GTP cyclohydrolase activity" evidence="19">
    <location>
        <position position="338"/>
    </location>
</feature>
<feature type="binding site" evidence="19">
    <location>
        <position position="278"/>
    </location>
    <ligand>
        <name>Zn(2+)</name>
        <dbReference type="ChEBI" id="CHEBI:29105"/>
        <note>catalytic</note>
    </ligand>
</feature>
<dbReference type="PANTHER" id="PTHR21327:SF18">
    <property type="entry name" value="3,4-DIHYDROXY-2-BUTANONE 4-PHOSPHATE SYNTHASE"/>
    <property type="match status" value="1"/>
</dbReference>
<feature type="binding site" evidence="19">
    <location>
        <position position="151"/>
    </location>
    <ligand>
        <name>Mg(2+)</name>
        <dbReference type="ChEBI" id="CHEBI:18420"/>
        <label>2</label>
    </ligand>
</feature>
<feature type="region of interest" description="GTP cyclohydrolase II" evidence="19">
    <location>
        <begin position="210"/>
        <end position="439"/>
    </location>
</feature>
<dbReference type="SUPFAM" id="SSF142695">
    <property type="entry name" value="RibA-like"/>
    <property type="match status" value="1"/>
</dbReference>
<dbReference type="Gene3D" id="3.90.870.10">
    <property type="entry name" value="DHBP synthase"/>
    <property type="match status" value="1"/>
</dbReference>
<evidence type="ECO:0000256" key="9">
    <source>
        <dbReference type="ARBA" id="ARBA00022741"/>
    </source>
</evidence>
<dbReference type="Gene3D" id="3.40.50.10990">
    <property type="entry name" value="GTP cyclohydrolase II"/>
    <property type="match status" value="1"/>
</dbReference>
<evidence type="ECO:0000256" key="17">
    <source>
        <dbReference type="ARBA" id="ARBA00043932"/>
    </source>
</evidence>
<comment type="cofactor">
    <cofactor evidence="2">
        <name>Mn(2+)</name>
        <dbReference type="ChEBI" id="CHEBI:29035"/>
    </cofactor>
</comment>
<keyword evidence="16 19" id="KW-0511">Multifunctional enzyme</keyword>
<evidence type="ECO:0000256" key="11">
    <source>
        <dbReference type="ARBA" id="ARBA00022833"/>
    </source>
</evidence>
<proteinExistence type="inferred from homology"/>
<feature type="binding site" evidence="19">
    <location>
        <begin position="148"/>
        <end position="152"/>
    </location>
    <ligand>
        <name>D-ribulose 5-phosphate</name>
        <dbReference type="ChEBI" id="CHEBI:58121"/>
    </ligand>
</feature>
<dbReference type="GO" id="GO:0030145">
    <property type="term" value="F:manganese ion binding"/>
    <property type="evidence" value="ECO:0007669"/>
    <property type="project" value="UniProtKB-UniRule"/>
</dbReference>
<dbReference type="InterPro" id="IPR016299">
    <property type="entry name" value="Riboflavin_synth_RibBA"/>
</dbReference>
<comment type="similarity">
    <text evidence="19">In the C-terminal section; belongs to the GTP cyclohydrolase II family.</text>
</comment>
<feature type="binding site" evidence="19">
    <location>
        <position position="276"/>
    </location>
    <ligand>
        <name>Zn(2+)</name>
        <dbReference type="ChEBI" id="CHEBI:29105"/>
        <note>catalytic</note>
    </ligand>
</feature>
<comment type="similarity">
    <text evidence="6 19">In the N-terminal section; belongs to the DHBP synthase family.</text>
</comment>
<dbReference type="HAMAP" id="MF_01283">
    <property type="entry name" value="RibBA"/>
    <property type="match status" value="1"/>
</dbReference>
<keyword evidence="13 19" id="KW-0342">GTP-binding</keyword>
<feature type="binding site" evidence="19">
    <location>
        <begin position="260"/>
        <end position="264"/>
    </location>
    <ligand>
        <name>GTP</name>
        <dbReference type="ChEBI" id="CHEBI:37565"/>
    </ligand>
</feature>
<comment type="cofactor">
    <cofactor evidence="19">
        <name>Mg(2+)</name>
        <dbReference type="ChEBI" id="CHEBI:18420"/>
    </cofactor>
    <cofactor evidence="19">
        <name>Mn(2+)</name>
        <dbReference type="ChEBI" id="CHEBI:29035"/>
    </cofactor>
    <text evidence="19">Binds 2 divalent metal cations per subunit. Magnesium or manganese.</text>
</comment>
<protein>
    <recommendedName>
        <fullName evidence="19">Riboflavin biosynthesis protein RibBA</fullName>
    </recommendedName>
    <domain>
        <recommendedName>
            <fullName evidence="19">3,4-dihydroxy-2-butanone 4-phosphate synthase</fullName>
            <shortName evidence="19">DHBP synthase</shortName>
            <ecNumber evidence="19">4.1.99.12</ecNumber>
        </recommendedName>
    </domain>
    <domain>
        <recommendedName>
            <fullName evidence="19">GTP cyclohydrolase-2</fullName>
            <ecNumber evidence="19">3.5.4.25</ecNumber>
        </recommendedName>
        <alternativeName>
            <fullName evidence="19">GTP cyclohydrolase II</fullName>
        </alternativeName>
    </domain>
</protein>
<dbReference type="RefSeq" id="WP_343049307.1">
    <property type="nucleotide sequence ID" value="NZ_JACCAC010000001.1"/>
</dbReference>
<evidence type="ECO:0000259" key="21">
    <source>
        <dbReference type="Pfam" id="PF00925"/>
    </source>
</evidence>
<dbReference type="GO" id="GO:0008686">
    <property type="term" value="F:3,4-dihydroxy-2-butanone-4-phosphate synthase activity"/>
    <property type="evidence" value="ECO:0007669"/>
    <property type="project" value="UniProtKB-UniRule"/>
</dbReference>
<dbReference type="HAMAP" id="MF_00179">
    <property type="entry name" value="RibA"/>
    <property type="match status" value="1"/>
</dbReference>
<dbReference type="InterPro" id="IPR036144">
    <property type="entry name" value="RibA-like_sf"/>
</dbReference>
<dbReference type="InterPro" id="IPR032677">
    <property type="entry name" value="GTP_cyclohydro_II"/>
</dbReference>
<dbReference type="EC" id="4.1.99.12" evidence="19"/>
<feature type="binding site" evidence="19">
    <location>
        <position position="36"/>
    </location>
    <ligand>
        <name>Mg(2+)</name>
        <dbReference type="ChEBI" id="CHEBI:18420"/>
        <label>1</label>
    </ligand>
</feature>